<dbReference type="EMBL" id="BSEL01000003">
    <property type="protein sequence ID" value="GLJ67176.1"/>
    <property type="molecule type" value="Genomic_DNA"/>
</dbReference>
<dbReference type="PROSITE" id="PS51186">
    <property type="entry name" value="GNAT"/>
    <property type="match status" value="1"/>
</dbReference>
<evidence type="ECO:0000313" key="3">
    <source>
        <dbReference type="Proteomes" id="UP001142292"/>
    </source>
</evidence>
<dbReference type="InterPro" id="IPR016181">
    <property type="entry name" value="Acyl_CoA_acyltransferase"/>
</dbReference>
<dbReference type="CDD" id="cd04301">
    <property type="entry name" value="NAT_SF"/>
    <property type="match status" value="1"/>
</dbReference>
<protein>
    <recommendedName>
        <fullName evidence="1">N-acetyltransferase domain-containing protein</fullName>
    </recommendedName>
</protein>
<organism evidence="2 3">
    <name type="scientific">Nocardioides luteus</name>
    <dbReference type="NCBI Taxonomy" id="1844"/>
    <lineage>
        <taxon>Bacteria</taxon>
        <taxon>Bacillati</taxon>
        <taxon>Actinomycetota</taxon>
        <taxon>Actinomycetes</taxon>
        <taxon>Propionibacteriales</taxon>
        <taxon>Nocardioidaceae</taxon>
        <taxon>Nocardioides</taxon>
    </lineage>
</organism>
<sequence length="288" mass="31119">MEIRPMQPADVPLAQQLSDDAFYEAALLSRRESDPPAQRRPPARAASWITRTMEFLATDAQGCVAAHDSEGLAGFAISVRREDVLWILCTFAVRPGLQGKGLGKRLLEASAAYGSDCPRWMLSASDDPKALRRYRLAGFDLHPQLMLHGEVSRSSLVAVEEVREGTSADRELLDAVDRRLRGAAHGRDHDSLARMGTLIVDTHDRGYAYAHSTGPTLLAALDEETATRLLWECLARTEGAAQVGHVTSANQWALDVGLAAGLSLGVEGHLGVRGMAPPAPYLHNGALL</sequence>
<evidence type="ECO:0000313" key="2">
    <source>
        <dbReference type="EMBL" id="GLJ67176.1"/>
    </source>
</evidence>
<dbReference type="Proteomes" id="UP001142292">
    <property type="component" value="Unassembled WGS sequence"/>
</dbReference>
<gene>
    <name evidence="2" type="ORF">GCM10017579_12120</name>
</gene>
<reference evidence="2" key="1">
    <citation type="journal article" date="2014" name="Int. J. Syst. Evol. Microbiol.">
        <title>Complete genome of a new Firmicutes species belonging to the dominant human colonic microbiota ('Ruminococcus bicirculans') reveals two chromosomes and a selective capacity to utilize plant glucans.</title>
        <authorList>
            <consortium name="NISC Comparative Sequencing Program"/>
            <person name="Wegmann U."/>
            <person name="Louis P."/>
            <person name="Goesmann A."/>
            <person name="Henrissat B."/>
            <person name="Duncan S.H."/>
            <person name="Flint H.J."/>
        </authorList>
    </citation>
    <scope>NUCLEOTIDE SEQUENCE</scope>
    <source>
        <strain evidence="2">VKM Ac-1246</strain>
    </source>
</reference>
<comment type="caution">
    <text evidence="2">The sequence shown here is derived from an EMBL/GenBank/DDBJ whole genome shotgun (WGS) entry which is preliminary data.</text>
</comment>
<reference evidence="2" key="2">
    <citation type="submission" date="2023-01" db="EMBL/GenBank/DDBJ databases">
        <authorList>
            <person name="Sun Q."/>
            <person name="Evtushenko L."/>
        </authorList>
    </citation>
    <scope>NUCLEOTIDE SEQUENCE</scope>
    <source>
        <strain evidence="2">VKM Ac-1246</strain>
    </source>
</reference>
<feature type="domain" description="N-acetyltransferase" evidence="1">
    <location>
        <begin position="1"/>
        <end position="166"/>
    </location>
</feature>
<evidence type="ECO:0000259" key="1">
    <source>
        <dbReference type="PROSITE" id="PS51186"/>
    </source>
</evidence>
<accession>A0ABQ5STQ4</accession>
<dbReference type="Gene3D" id="3.40.630.30">
    <property type="match status" value="1"/>
</dbReference>
<name>A0ABQ5STQ4_9ACTN</name>
<keyword evidence="3" id="KW-1185">Reference proteome</keyword>
<dbReference type="Pfam" id="PF00583">
    <property type="entry name" value="Acetyltransf_1"/>
    <property type="match status" value="1"/>
</dbReference>
<dbReference type="SUPFAM" id="SSF55729">
    <property type="entry name" value="Acyl-CoA N-acyltransferases (Nat)"/>
    <property type="match status" value="1"/>
</dbReference>
<proteinExistence type="predicted"/>
<dbReference type="InterPro" id="IPR000182">
    <property type="entry name" value="GNAT_dom"/>
</dbReference>
<dbReference type="RefSeq" id="WP_189119104.1">
    <property type="nucleotide sequence ID" value="NZ_BMRK01000010.1"/>
</dbReference>